<protein>
    <submittedName>
        <fullName evidence="2">PliI family lysozyme inhibitor of I-type lysozyme</fullName>
    </submittedName>
</protein>
<dbReference type="InterPro" id="IPR031948">
    <property type="entry name" value="PliI"/>
</dbReference>
<evidence type="ECO:0000256" key="1">
    <source>
        <dbReference type="SAM" id="SignalP"/>
    </source>
</evidence>
<evidence type="ECO:0000313" key="3">
    <source>
        <dbReference type="Proteomes" id="UP001595840"/>
    </source>
</evidence>
<gene>
    <name evidence="2" type="ORF">ACFOX3_10000</name>
</gene>
<evidence type="ECO:0000313" key="2">
    <source>
        <dbReference type="EMBL" id="MFC4362636.1"/>
    </source>
</evidence>
<dbReference type="Proteomes" id="UP001595840">
    <property type="component" value="Unassembled WGS sequence"/>
</dbReference>
<name>A0ABV8V5C1_9GAMM</name>
<accession>A0ABV8V5C1</accession>
<dbReference type="PROSITE" id="PS51257">
    <property type="entry name" value="PROKAR_LIPOPROTEIN"/>
    <property type="match status" value="1"/>
</dbReference>
<dbReference type="Gene3D" id="2.40.128.460">
    <property type="entry name" value="Periplasmic lysozyme inhibitor of I-type lysozyme"/>
    <property type="match status" value="1"/>
</dbReference>
<feature type="chain" id="PRO_5046871041" evidence="1">
    <location>
        <begin position="18"/>
        <end position="174"/>
    </location>
</feature>
<dbReference type="InterPro" id="IPR038643">
    <property type="entry name" value="PliI_sf"/>
</dbReference>
<keyword evidence="1" id="KW-0732">Signal</keyword>
<feature type="signal peptide" evidence="1">
    <location>
        <begin position="1"/>
        <end position="17"/>
    </location>
</feature>
<organism evidence="2 3">
    <name type="scientific">Simiduia curdlanivorans</name>
    <dbReference type="NCBI Taxonomy" id="1492769"/>
    <lineage>
        <taxon>Bacteria</taxon>
        <taxon>Pseudomonadati</taxon>
        <taxon>Pseudomonadota</taxon>
        <taxon>Gammaproteobacteria</taxon>
        <taxon>Cellvibrionales</taxon>
        <taxon>Cellvibrionaceae</taxon>
        <taxon>Simiduia</taxon>
    </lineage>
</organism>
<comment type="caution">
    <text evidence="2">The sequence shown here is derived from an EMBL/GenBank/DDBJ whole genome shotgun (WGS) entry which is preliminary data.</text>
</comment>
<keyword evidence="3" id="KW-1185">Reference proteome</keyword>
<sequence length="174" mass="19025">MKMGFAWVLLLSSLLMACESDDFAQVELNSEKFLVWGEGVSVVVEEGRGEPKSMGSYSVRIYQNRDESNSRDFFITGLIFARDGFLKQAGLVDIDDDDQLDLVVVFENAGSGSYLTAHAWRFIDDKLSSIAIVEGLAAGADVNAALKTQIKVLNALEPETENTPLPVDTQAAEQ</sequence>
<dbReference type="RefSeq" id="WP_290259315.1">
    <property type="nucleotide sequence ID" value="NZ_JAUFQG010000004.1"/>
</dbReference>
<proteinExistence type="predicted"/>
<reference evidence="3" key="1">
    <citation type="journal article" date="2019" name="Int. J. Syst. Evol. Microbiol.">
        <title>The Global Catalogue of Microorganisms (GCM) 10K type strain sequencing project: providing services to taxonomists for standard genome sequencing and annotation.</title>
        <authorList>
            <consortium name="The Broad Institute Genomics Platform"/>
            <consortium name="The Broad Institute Genome Sequencing Center for Infectious Disease"/>
            <person name="Wu L."/>
            <person name="Ma J."/>
        </authorList>
    </citation>
    <scope>NUCLEOTIDE SEQUENCE [LARGE SCALE GENOMIC DNA]</scope>
    <source>
        <strain evidence="3">CECT 8570</strain>
    </source>
</reference>
<dbReference type="EMBL" id="JBHSCX010000008">
    <property type="protein sequence ID" value="MFC4362636.1"/>
    <property type="molecule type" value="Genomic_DNA"/>
</dbReference>
<dbReference type="Pfam" id="PF16743">
    <property type="entry name" value="PliI"/>
    <property type="match status" value="1"/>
</dbReference>